<evidence type="ECO:0000256" key="2">
    <source>
        <dbReference type="ARBA" id="ARBA00022801"/>
    </source>
</evidence>
<name>A0A1B9XZ17_9FLAO</name>
<gene>
    <name evidence="8" type="ORF">BA195_07750</name>
</gene>
<protein>
    <submittedName>
        <fullName evidence="8">Beta-N-acetylhexosaminidase</fullName>
    </submittedName>
</protein>
<evidence type="ECO:0000256" key="5">
    <source>
        <dbReference type="PIRSR" id="PIRSR625705-1"/>
    </source>
</evidence>
<dbReference type="GO" id="GO:0030203">
    <property type="term" value="P:glycosaminoglycan metabolic process"/>
    <property type="evidence" value="ECO:0007669"/>
    <property type="project" value="TreeGrafter"/>
</dbReference>
<dbReference type="Pfam" id="PF00728">
    <property type="entry name" value="Glyco_hydro_20"/>
    <property type="match status" value="1"/>
</dbReference>
<keyword evidence="4" id="KW-0326">Glycosidase</keyword>
<dbReference type="GO" id="GO:0016020">
    <property type="term" value="C:membrane"/>
    <property type="evidence" value="ECO:0007669"/>
    <property type="project" value="TreeGrafter"/>
</dbReference>
<dbReference type="InterPro" id="IPR025705">
    <property type="entry name" value="Beta_hexosaminidase_sua/sub"/>
</dbReference>
<evidence type="ECO:0000259" key="6">
    <source>
        <dbReference type="Pfam" id="PF00728"/>
    </source>
</evidence>
<evidence type="ECO:0000256" key="4">
    <source>
        <dbReference type="ARBA" id="ARBA00023295"/>
    </source>
</evidence>
<keyword evidence="9" id="KW-1185">Reference proteome</keyword>
<feature type="active site" description="Proton donor" evidence="5">
    <location>
        <position position="321"/>
    </location>
</feature>
<dbReference type="GO" id="GO:0005764">
    <property type="term" value="C:lysosome"/>
    <property type="evidence" value="ECO:0007669"/>
    <property type="project" value="TreeGrafter"/>
</dbReference>
<feature type="domain" description="Beta-hexosaminidase eukaryotic type N-terminal" evidence="7">
    <location>
        <begin position="33"/>
        <end position="143"/>
    </location>
</feature>
<evidence type="ECO:0000256" key="1">
    <source>
        <dbReference type="ARBA" id="ARBA00006285"/>
    </source>
</evidence>
<dbReference type="PANTHER" id="PTHR22600:SF21">
    <property type="entry name" value="BETA-HEXOSAMINIDASE A"/>
    <property type="match status" value="1"/>
</dbReference>
<feature type="domain" description="Glycoside hydrolase family 20 catalytic" evidence="6">
    <location>
        <begin position="164"/>
        <end position="480"/>
    </location>
</feature>
<evidence type="ECO:0000313" key="8">
    <source>
        <dbReference type="EMBL" id="OCK42794.1"/>
    </source>
</evidence>
<comment type="caution">
    <text evidence="8">The sequence shown here is derived from an EMBL/GenBank/DDBJ whole genome shotgun (WGS) entry which is preliminary data.</text>
</comment>
<dbReference type="CDD" id="cd06570">
    <property type="entry name" value="GH20_chitobiase-like_1"/>
    <property type="match status" value="1"/>
</dbReference>
<dbReference type="SUPFAM" id="SSF55545">
    <property type="entry name" value="beta-N-acetylhexosaminidase-like domain"/>
    <property type="match status" value="1"/>
</dbReference>
<dbReference type="PANTHER" id="PTHR22600">
    <property type="entry name" value="BETA-HEXOSAMINIDASE"/>
    <property type="match status" value="1"/>
</dbReference>
<sequence>MLKIIIKKLYIVFLLCFLSMTSQHKLSKKYNLMPWPQEIIENKNKVIVDENFTISLSKKESRIYEYATNFIRRVTNRTGVFINEGFPLVKKEKATVKITFKNVSALNSDTDESYIIHVNKSQIEIVANTDIGAIRALETILQLVNFDKNSFYIAGVEIKDSPRFVWRGLMIDVSRHFQPIDVIKRNLRAMASVKLNVFHWHLTDDQGFRVESKVYPKLQEIAADGLYYTQEQIKDVVNYATKLGIRVVPEFDVPGHASAILAAYPQLGSKDNYEYGVERFSGVFDPTLNPSKEVTYLFLETIFREIAPLFPDEYFHIGGDENEGKHWDENIEIQAFKKKHDLKTNHDLQTFFNIRLEKILKKLDKKLMGWDEILTPSLPTTAVIHSWRGKHEGLKQSTLIEAAKKGYQTVLSNGYYIDRMLSVEHHYSVDPIGDAILTKEERKRVLGAEATMWSELVTPLTIDSRIWPRTAAIAERFWSSKKVTDVDNMRKRLTVVNGQLEELGITHLKNKEFILRNISKTKDVTSLKILTNIYEPLKVYSRNKGGTEYKTFSPFTLFADACSTDAVDAITFNKATEIFLKEASNESKEEIIILLQRWTQGFSNFSTIPNNPLLKNIKTSYSDLNNVSLLLLKVLKEGQSFNKKENMELQKTLKKLSNPLEDTELMVYSSLEKLVKKLT</sequence>
<evidence type="ECO:0000313" key="9">
    <source>
        <dbReference type="Proteomes" id="UP000093186"/>
    </source>
</evidence>
<comment type="similarity">
    <text evidence="1">Belongs to the glycosyl hydrolase 20 family.</text>
</comment>
<dbReference type="Pfam" id="PF14845">
    <property type="entry name" value="Glycohydro_20b2"/>
    <property type="match status" value="1"/>
</dbReference>
<dbReference type="InterPro" id="IPR017853">
    <property type="entry name" value="GH"/>
</dbReference>
<dbReference type="Gene3D" id="3.20.20.80">
    <property type="entry name" value="Glycosidases"/>
    <property type="match status" value="1"/>
</dbReference>
<dbReference type="GO" id="GO:0006689">
    <property type="term" value="P:ganglioside catabolic process"/>
    <property type="evidence" value="ECO:0007669"/>
    <property type="project" value="TreeGrafter"/>
</dbReference>
<dbReference type="Gene3D" id="3.30.379.10">
    <property type="entry name" value="Chitobiase/beta-hexosaminidase domain 2-like"/>
    <property type="match status" value="1"/>
</dbReference>
<dbReference type="Proteomes" id="UP000093186">
    <property type="component" value="Unassembled WGS sequence"/>
</dbReference>
<reference evidence="8 9" key="1">
    <citation type="submission" date="2016-06" db="EMBL/GenBank/DDBJ databases">
        <title>Draft Genome Sequence of Tenacibaculum soleae UCD-KL19.</title>
        <authorList>
            <person name="Eisen J.A."/>
            <person name="Coil D.A."/>
            <person name="Lujan K.M."/>
        </authorList>
    </citation>
    <scope>NUCLEOTIDE SEQUENCE [LARGE SCALE GENOMIC DNA]</scope>
    <source>
        <strain evidence="8 9">UCD-KL19</strain>
    </source>
</reference>
<dbReference type="PRINTS" id="PR00738">
    <property type="entry name" value="GLHYDRLASE20"/>
</dbReference>
<dbReference type="InterPro" id="IPR029018">
    <property type="entry name" value="Hex-like_dom2"/>
</dbReference>
<dbReference type="STRING" id="447689.BA195_07750"/>
<dbReference type="InterPro" id="IPR015883">
    <property type="entry name" value="Glyco_hydro_20_cat"/>
</dbReference>
<dbReference type="SUPFAM" id="SSF51445">
    <property type="entry name" value="(Trans)glycosidases"/>
    <property type="match status" value="1"/>
</dbReference>
<dbReference type="GO" id="GO:0005975">
    <property type="term" value="P:carbohydrate metabolic process"/>
    <property type="evidence" value="ECO:0007669"/>
    <property type="project" value="InterPro"/>
</dbReference>
<dbReference type="AlphaFoldDB" id="A0A1B9XZ17"/>
<dbReference type="EMBL" id="MAKX01000002">
    <property type="protein sequence ID" value="OCK42794.1"/>
    <property type="molecule type" value="Genomic_DNA"/>
</dbReference>
<evidence type="ECO:0000259" key="7">
    <source>
        <dbReference type="Pfam" id="PF14845"/>
    </source>
</evidence>
<accession>A0A1B9XZ17</accession>
<keyword evidence="3" id="KW-0325">Glycoprotein</keyword>
<keyword evidence="2" id="KW-0378">Hydrolase</keyword>
<dbReference type="InterPro" id="IPR029019">
    <property type="entry name" value="HEX_eukaryotic_N"/>
</dbReference>
<organism evidence="8 9">
    <name type="scientific">Tenacibaculum soleae</name>
    <dbReference type="NCBI Taxonomy" id="447689"/>
    <lineage>
        <taxon>Bacteria</taxon>
        <taxon>Pseudomonadati</taxon>
        <taxon>Bacteroidota</taxon>
        <taxon>Flavobacteriia</taxon>
        <taxon>Flavobacteriales</taxon>
        <taxon>Flavobacteriaceae</taxon>
        <taxon>Tenacibaculum</taxon>
    </lineage>
</organism>
<proteinExistence type="inferred from homology"/>
<dbReference type="GO" id="GO:0004563">
    <property type="term" value="F:beta-N-acetylhexosaminidase activity"/>
    <property type="evidence" value="ECO:0007669"/>
    <property type="project" value="InterPro"/>
</dbReference>
<evidence type="ECO:0000256" key="3">
    <source>
        <dbReference type="ARBA" id="ARBA00023180"/>
    </source>
</evidence>